<evidence type="ECO:0000313" key="3">
    <source>
        <dbReference type="Proteomes" id="UP000383932"/>
    </source>
</evidence>
<feature type="compositionally biased region" description="Basic and acidic residues" evidence="1">
    <location>
        <begin position="61"/>
        <end position="70"/>
    </location>
</feature>
<feature type="region of interest" description="Disordered" evidence="1">
    <location>
        <begin position="371"/>
        <end position="437"/>
    </location>
</feature>
<dbReference type="AlphaFoldDB" id="A0A5N5QTS6"/>
<feature type="region of interest" description="Disordered" evidence="1">
    <location>
        <begin position="1"/>
        <end position="23"/>
    </location>
</feature>
<evidence type="ECO:0000313" key="2">
    <source>
        <dbReference type="EMBL" id="KAB5595152.1"/>
    </source>
</evidence>
<keyword evidence="3" id="KW-1185">Reference proteome</keyword>
<feature type="compositionally biased region" description="Basic residues" evidence="1">
    <location>
        <begin position="381"/>
        <end position="393"/>
    </location>
</feature>
<protein>
    <recommendedName>
        <fullName evidence="4">R3H-associated N-terminal domain-containing protein</fullName>
    </recommendedName>
</protein>
<accession>A0A5N5QTS6</accession>
<dbReference type="EMBL" id="SSOP01000012">
    <property type="protein sequence ID" value="KAB5595152.1"/>
    <property type="molecule type" value="Genomic_DNA"/>
</dbReference>
<organism evidence="2 3">
    <name type="scientific">Ceratobasidium theobromae</name>
    <dbReference type="NCBI Taxonomy" id="1582974"/>
    <lineage>
        <taxon>Eukaryota</taxon>
        <taxon>Fungi</taxon>
        <taxon>Dikarya</taxon>
        <taxon>Basidiomycota</taxon>
        <taxon>Agaricomycotina</taxon>
        <taxon>Agaricomycetes</taxon>
        <taxon>Cantharellales</taxon>
        <taxon>Ceratobasidiaceae</taxon>
        <taxon>Ceratobasidium</taxon>
    </lineage>
</organism>
<comment type="caution">
    <text evidence="2">The sequence shown here is derived from an EMBL/GenBank/DDBJ whole genome shotgun (WGS) entry which is preliminary data.</text>
</comment>
<name>A0A5N5QTS6_9AGAM</name>
<reference evidence="2 3" key="1">
    <citation type="journal article" date="2019" name="Fungal Biol. Biotechnol.">
        <title>Draft genome sequence of fastidious pathogen Ceratobasidium theobromae, which causes vascular-streak dieback in Theobroma cacao.</title>
        <authorList>
            <person name="Ali S.S."/>
            <person name="Asman A."/>
            <person name="Shao J."/>
            <person name="Firmansyah A.P."/>
            <person name="Susilo A.W."/>
            <person name="Rosmana A."/>
            <person name="McMahon P."/>
            <person name="Junaid M."/>
            <person name="Guest D."/>
            <person name="Kheng T.Y."/>
            <person name="Meinhardt L.W."/>
            <person name="Bailey B.A."/>
        </authorList>
    </citation>
    <scope>NUCLEOTIDE SEQUENCE [LARGE SCALE GENOMIC DNA]</scope>
    <source>
        <strain evidence="2 3">CT2</strain>
    </source>
</reference>
<feature type="compositionally biased region" description="Basic and acidic residues" evidence="1">
    <location>
        <begin position="394"/>
        <end position="426"/>
    </location>
</feature>
<gene>
    <name evidence="2" type="ORF">CTheo_1440</name>
</gene>
<sequence length="437" mass="48799">MTENVPAIVAEPPAEPVNTGRDQPVSLSFPTILRNPKFVHLNVHSINQRQVADDSATQASRKKDPRDKDGKRRIRRQENSKFSFNPHIVQPTKRDFAVPATQVQSTFPKPLPPYLPRVSSAPSAITPRSDPVSTFAGKFSHSLRGFRRELRRRRGIAEPLVRAVEAELCEWLAEPGKPVDSEDYVIVSGIREVRRSPTELVWDVEQDAFARYVVHCAARWYNIVSFSKEGLDGTRFTHLLRPNPTRPDRMILATPPTTDWDTASATGLSAFATDTSEIESLAGVDNESLRGERVELESIASEDDIPPAFRVAVPGFRARSNSEAGYENEDVESGDDGWESLHESVASLSLSLVPEEGPGGTMRVGRPAVIRELSRESSRSPSRRPNARPKRRAVRPDELARDAVELSRDDEAYGEDPLERIKERMSEWVSRGDWAAP</sequence>
<feature type="region of interest" description="Disordered" evidence="1">
    <location>
        <begin position="49"/>
        <end position="84"/>
    </location>
</feature>
<evidence type="ECO:0008006" key="4">
    <source>
        <dbReference type="Google" id="ProtNLM"/>
    </source>
</evidence>
<dbReference type="OrthoDB" id="10256743at2759"/>
<feature type="compositionally biased region" description="Low complexity" evidence="1">
    <location>
        <begin position="1"/>
        <end position="18"/>
    </location>
</feature>
<proteinExistence type="predicted"/>
<evidence type="ECO:0000256" key="1">
    <source>
        <dbReference type="SAM" id="MobiDB-lite"/>
    </source>
</evidence>
<feature type="compositionally biased region" description="Polar residues" evidence="1">
    <location>
        <begin position="49"/>
        <end position="59"/>
    </location>
</feature>
<dbReference type="Proteomes" id="UP000383932">
    <property type="component" value="Unassembled WGS sequence"/>
</dbReference>